<feature type="compositionally biased region" description="Basic and acidic residues" evidence="2">
    <location>
        <begin position="9"/>
        <end position="19"/>
    </location>
</feature>
<dbReference type="EMBL" id="JBHUDY010000002">
    <property type="protein sequence ID" value="MFD1612882.1"/>
    <property type="molecule type" value="Genomic_DNA"/>
</dbReference>
<dbReference type="InterPro" id="IPR008462">
    <property type="entry name" value="CsbD"/>
</dbReference>
<comment type="similarity">
    <text evidence="1">Belongs to the UPF0337 (CsbD) family.</text>
</comment>
<proteinExistence type="inferred from homology"/>
<sequence length="91" mass="9326">MNNDTLEGQVRDIGGRVKETTGTLTNDPTLRGEGVADQVGGNAQKAVGAAGDAIAPIVDQAKEFARSKPLATATLVGVLGVALLNTLRGRR</sequence>
<dbReference type="RefSeq" id="WP_380890420.1">
    <property type="nucleotide sequence ID" value="NZ_JBHUDY010000002.1"/>
</dbReference>
<evidence type="ECO:0000313" key="6">
    <source>
        <dbReference type="Proteomes" id="UP001597115"/>
    </source>
</evidence>
<name>A0ABW4I5T6_9SPHN</name>
<dbReference type="Gene3D" id="1.10.1470.10">
    <property type="entry name" value="YjbJ"/>
    <property type="match status" value="1"/>
</dbReference>
<evidence type="ECO:0000256" key="3">
    <source>
        <dbReference type="SAM" id="Phobius"/>
    </source>
</evidence>
<keyword evidence="3" id="KW-0812">Transmembrane</keyword>
<evidence type="ECO:0000256" key="2">
    <source>
        <dbReference type="SAM" id="MobiDB-lite"/>
    </source>
</evidence>
<evidence type="ECO:0000259" key="4">
    <source>
        <dbReference type="Pfam" id="PF05532"/>
    </source>
</evidence>
<organism evidence="5 6">
    <name type="scientific">Sphingomonas tabacisoli</name>
    <dbReference type="NCBI Taxonomy" id="2249466"/>
    <lineage>
        <taxon>Bacteria</taxon>
        <taxon>Pseudomonadati</taxon>
        <taxon>Pseudomonadota</taxon>
        <taxon>Alphaproteobacteria</taxon>
        <taxon>Sphingomonadales</taxon>
        <taxon>Sphingomonadaceae</taxon>
        <taxon>Sphingomonas</taxon>
    </lineage>
</organism>
<keyword evidence="3" id="KW-1133">Transmembrane helix</keyword>
<dbReference type="Pfam" id="PF05532">
    <property type="entry name" value="CsbD"/>
    <property type="match status" value="1"/>
</dbReference>
<evidence type="ECO:0000256" key="1">
    <source>
        <dbReference type="ARBA" id="ARBA00009129"/>
    </source>
</evidence>
<reference evidence="6" key="1">
    <citation type="journal article" date="2019" name="Int. J. Syst. Evol. Microbiol.">
        <title>The Global Catalogue of Microorganisms (GCM) 10K type strain sequencing project: providing services to taxonomists for standard genome sequencing and annotation.</title>
        <authorList>
            <consortium name="The Broad Institute Genomics Platform"/>
            <consortium name="The Broad Institute Genome Sequencing Center for Infectious Disease"/>
            <person name="Wu L."/>
            <person name="Ma J."/>
        </authorList>
    </citation>
    <scope>NUCLEOTIDE SEQUENCE [LARGE SCALE GENOMIC DNA]</scope>
    <source>
        <strain evidence="6">CGMCC 1.16275</strain>
    </source>
</reference>
<evidence type="ECO:0000313" key="5">
    <source>
        <dbReference type="EMBL" id="MFD1612882.1"/>
    </source>
</evidence>
<dbReference type="InterPro" id="IPR036629">
    <property type="entry name" value="YjbJ_sf"/>
</dbReference>
<dbReference type="SUPFAM" id="SSF69047">
    <property type="entry name" value="Hypothetical protein YjbJ"/>
    <property type="match status" value="1"/>
</dbReference>
<feature type="domain" description="CsbD-like" evidence="4">
    <location>
        <begin position="4"/>
        <end position="54"/>
    </location>
</feature>
<keyword evidence="6" id="KW-1185">Reference proteome</keyword>
<keyword evidence="3" id="KW-0472">Membrane</keyword>
<accession>A0ABW4I5T6</accession>
<gene>
    <name evidence="5" type="ORF">ACFSCW_13830</name>
</gene>
<protein>
    <submittedName>
        <fullName evidence="5">CsbD family protein</fullName>
    </submittedName>
</protein>
<comment type="caution">
    <text evidence="5">The sequence shown here is derived from an EMBL/GenBank/DDBJ whole genome shotgun (WGS) entry which is preliminary data.</text>
</comment>
<feature type="transmembrane region" description="Helical" evidence="3">
    <location>
        <begin position="70"/>
        <end position="87"/>
    </location>
</feature>
<dbReference type="Proteomes" id="UP001597115">
    <property type="component" value="Unassembled WGS sequence"/>
</dbReference>
<feature type="region of interest" description="Disordered" evidence="2">
    <location>
        <begin position="1"/>
        <end position="32"/>
    </location>
</feature>